<dbReference type="Proteomes" id="UP000324222">
    <property type="component" value="Unassembled WGS sequence"/>
</dbReference>
<protein>
    <submittedName>
        <fullName evidence="1">Uncharacterized protein</fullName>
    </submittedName>
</protein>
<accession>A0A5B7HTJ4</accession>
<evidence type="ECO:0000313" key="2">
    <source>
        <dbReference type="Proteomes" id="UP000324222"/>
    </source>
</evidence>
<reference evidence="1 2" key="1">
    <citation type="submission" date="2019-05" db="EMBL/GenBank/DDBJ databases">
        <title>Another draft genome of Portunus trituberculatus and its Hox gene families provides insights of decapod evolution.</title>
        <authorList>
            <person name="Jeong J.-H."/>
            <person name="Song I."/>
            <person name="Kim S."/>
            <person name="Choi T."/>
            <person name="Kim D."/>
            <person name="Ryu S."/>
            <person name="Kim W."/>
        </authorList>
    </citation>
    <scope>NUCLEOTIDE SEQUENCE [LARGE SCALE GENOMIC DNA]</scope>
    <source>
        <tissue evidence="1">Muscle</tissue>
    </source>
</reference>
<organism evidence="1 2">
    <name type="scientific">Portunus trituberculatus</name>
    <name type="common">Swimming crab</name>
    <name type="synonym">Neptunus trituberculatus</name>
    <dbReference type="NCBI Taxonomy" id="210409"/>
    <lineage>
        <taxon>Eukaryota</taxon>
        <taxon>Metazoa</taxon>
        <taxon>Ecdysozoa</taxon>
        <taxon>Arthropoda</taxon>
        <taxon>Crustacea</taxon>
        <taxon>Multicrustacea</taxon>
        <taxon>Malacostraca</taxon>
        <taxon>Eumalacostraca</taxon>
        <taxon>Eucarida</taxon>
        <taxon>Decapoda</taxon>
        <taxon>Pleocyemata</taxon>
        <taxon>Brachyura</taxon>
        <taxon>Eubrachyura</taxon>
        <taxon>Portunoidea</taxon>
        <taxon>Portunidae</taxon>
        <taxon>Portuninae</taxon>
        <taxon>Portunus</taxon>
    </lineage>
</organism>
<dbReference type="AlphaFoldDB" id="A0A5B7HTJ4"/>
<proteinExistence type="predicted"/>
<keyword evidence="2" id="KW-1185">Reference proteome</keyword>
<sequence>MNGGLFLSVHVLLKKGAKSDEQASANTLLLLLHAASFPAGLRASVSLVIILLSTPLCNDLFIALTMHPFSNLCASNVFLDRLLNVSLLKPLAL</sequence>
<evidence type="ECO:0000313" key="1">
    <source>
        <dbReference type="EMBL" id="MPC73095.1"/>
    </source>
</evidence>
<name>A0A5B7HTJ4_PORTR</name>
<gene>
    <name evidence="1" type="ORF">E2C01_067413</name>
</gene>
<dbReference type="EMBL" id="VSRR010036072">
    <property type="protein sequence ID" value="MPC73095.1"/>
    <property type="molecule type" value="Genomic_DNA"/>
</dbReference>
<comment type="caution">
    <text evidence="1">The sequence shown here is derived from an EMBL/GenBank/DDBJ whole genome shotgun (WGS) entry which is preliminary data.</text>
</comment>